<dbReference type="Gene3D" id="3.20.20.70">
    <property type="entry name" value="Aldolase class I"/>
    <property type="match status" value="1"/>
</dbReference>
<gene>
    <name evidence="15" type="ORF">Esi_0021_0093</name>
</gene>
<dbReference type="PANTHER" id="PTHR32179:SF3">
    <property type="entry name" value="NICOTINATE-NUCLEOTIDE PYROPHOSPHORYLASE [CARBOXYLATING]"/>
    <property type="match status" value="1"/>
</dbReference>
<reference evidence="15 16" key="1">
    <citation type="journal article" date="2010" name="Nature">
        <title>The Ectocarpus genome and the independent evolution of multicellularity in brown algae.</title>
        <authorList>
            <person name="Cock J.M."/>
            <person name="Sterck L."/>
            <person name="Rouze P."/>
            <person name="Scornet D."/>
            <person name="Allen A.E."/>
            <person name="Amoutzias G."/>
            <person name="Anthouard V."/>
            <person name="Artiguenave F."/>
            <person name="Aury J.M."/>
            <person name="Badger J.H."/>
            <person name="Beszteri B."/>
            <person name="Billiau K."/>
            <person name="Bonnet E."/>
            <person name="Bothwell J.H."/>
            <person name="Bowler C."/>
            <person name="Boyen C."/>
            <person name="Brownlee C."/>
            <person name="Carrano C.J."/>
            <person name="Charrier B."/>
            <person name="Cho G.Y."/>
            <person name="Coelho S.M."/>
            <person name="Collen J."/>
            <person name="Corre E."/>
            <person name="Da Silva C."/>
            <person name="Delage L."/>
            <person name="Delaroque N."/>
            <person name="Dittami S.M."/>
            <person name="Doulbeau S."/>
            <person name="Elias M."/>
            <person name="Farnham G."/>
            <person name="Gachon C.M."/>
            <person name="Gschloessl B."/>
            <person name="Heesch S."/>
            <person name="Jabbari K."/>
            <person name="Jubin C."/>
            <person name="Kawai H."/>
            <person name="Kimura K."/>
            <person name="Kloareg B."/>
            <person name="Kupper F.C."/>
            <person name="Lang D."/>
            <person name="Le Bail A."/>
            <person name="Leblanc C."/>
            <person name="Lerouge P."/>
            <person name="Lohr M."/>
            <person name="Lopez P.J."/>
            <person name="Martens C."/>
            <person name="Maumus F."/>
            <person name="Michel G."/>
            <person name="Miranda-Saavedra D."/>
            <person name="Morales J."/>
            <person name="Moreau H."/>
            <person name="Motomura T."/>
            <person name="Nagasato C."/>
            <person name="Napoli C.A."/>
            <person name="Nelson D.R."/>
            <person name="Nyvall-Collen P."/>
            <person name="Peters A.F."/>
            <person name="Pommier C."/>
            <person name="Potin P."/>
            <person name="Poulain J."/>
            <person name="Quesneville H."/>
            <person name="Read B."/>
            <person name="Rensing S.A."/>
            <person name="Ritter A."/>
            <person name="Rousvoal S."/>
            <person name="Samanta M."/>
            <person name="Samson G."/>
            <person name="Schroeder D.C."/>
            <person name="Segurens B."/>
            <person name="Strittmatter M."/>
            <person name="Tonon T."/>
            <person name="Tregear J.W."/>
            <person name="Valentin K."/>
            <person name="von Dassow P."/>
            <person name="Yamagishi T."/>
            <person name="Van de Peer Y."/>
            <person name="Wincker P."/>
        </authorList>
    </citation>
    <scope>NUCLEOTIDE SEQUENCE [LARGE SCALE GENOMIC DNA]</scope>
    <source>
        <strain evidence="16">Ec32 / CCAP1310/4</strain>
    </source>
</reference>
<name>D7FR60_ECTSI</name>
<proteinExistence type="inferred from homology"/>
<dbReference type="EMBL" id="FN648387">
    <property type="protein sequence ID" value="CBJ26127.1"/>
    <property type="molecule type" value="Genomic_DNA"/>
</dbReference>
<evidence type="ECO:0000259" key="14">
    <source>
        <dbReference type="Pfam" id="PF02749"/>
    </source>
</evidence>
<keyword evidence="16" id="KW-1185">Reference proteome</keyword>
<dbReference type="OMA" id="DIVMCDN"/>
<dbReference type="EC" id="2.4.2.19" evidence="5 12"/>
<dbReference type="Pfam" id="PF02749">
    <property type="entry name" value="QRPTase_N"/>
    <property type="match status" value="1"/>
</dbReference>
<dbReference type="InterPro" id="IPR004393">
    <property type="entry name" value="NadC"/>
</dbReference>
<comment type="subunit">
    <text evidence="4 12">Hexamer formed by 3 homodimers.</text>
</comment>
<dbReference type="GO" id="GO:0005737">
    <property type="term" value="C:cytoplasm"/>
    <property type="evidence" value="ECO:0007669"/>
    <property type="project" value="TreeGrafter"/>
</dbReference>
<evidence type="ECO:0000256" key="1">
    <source>
        <dbReference type="ARBA" id="ARBA00003237"/>
    </source>
</evidence>
<comment type="function">
    <text evidence="1 12">Involved in the catabolism of quinolinic acid (QA).</text>
</comment>
<dbReference type="InterPro" id="IPR022412">
    <property type="entry name" value="Quinolinate_PRibosylTrfase_N"/>
</dbReference>
<dbReference type="InterPro" id="IPR036068">
    <property type="entry name" value="Nicotinate_pribotase-like_C"/>
</dbReference>
<dbReference type="UniPathway" id="UPA00253">
    <property type="reaction ID" value="UER00331"/>
</dbReference>
<dbReference type="NCBIfam" id="TIGR00078">
    <property type="entry name" value="nadC"/>
    <property type="match status" value="1"/>
</dbReference>
<dbReference type="InterPro" id="IPR013785">
    <property type="entry name" value="Aldolase_TIM"/>
</dbReference>
<evidence type="ECO:0000256" key="5">
    <source>
        <dbReference type="ARBA" id="ARBA00011944"/>
    </source>
</evidence>
<dbReference type="CDD" id="cd01572">
    <property type="entry name" value="QPRTase"/>
    <property type="match status" value="1"/>
</dbReference>
<evidence type="ECO:0000256" key="7">
    <source>
        <dbReference type="ARBA" id="ARBA00022642"/>
    </source>
</evidence>
<dbReference type="SUPFAM" id="SSF51690">
    <property type="entry name" value="Nicotinate/Quinolinate PRTase C-terminal domain-like"/>
    <property type="match status" value="1"/>
</dbReference>
<dbReference type="FunFam" id="3.20.20.70:FF:000090">
    <property type="entry name" value="Nicotinate-nucleotide pyrophosphorylase [carboxylating]"/>
    <property type="match status" value="1"/>
</dbReference>
<dbReference type="STRING" id="2880.D7FR60"/>
<evidence type="ECO:0000256" key="3">
    <source>
        <dbReference type="ARBA" id="ARBA00009400"/>
    </source>
</evidence>
<dbReference type="Gene3D" id="3.90.1170.20">
    <property type="entry name" value="Quinolinate phosphoribosyl transferase, N-terminal domain"/>
    <property type="match status" value="1"/>
</dbReference>
<evidence type="ECO:0000256" key="6">
    <source>
        <dbReference type="ARBA" id="ARBA00020990"/>
    </source>
</evidence>
<dbReference type="PIRSF" id="PIRSF006250">
    <property type="entry name" value="NadC_ModD"/>
    <property type="match status" value="1"/>
</dbReference>
<evidence type="ECO:0000313" key="15">
    <source>
        <dbReference type="EMBL" id="CBJ26127.1"/>
    </source>
</evidence>
<dbReference type="AlphaFoldDB" id="D7FR60"/>
<dbReference type="OrthoDB" id="10067394at2759"/>
<dbReference type="GO" id="GO:0009435">
    <property type="term" value="P:NAD+ biosynthetic process"/>
    <property type="evidence" value="ECO:0007669"/>
    <property type="project" value="UniProtKB-UniPathway"/>
</dbReference>
<evidence type="ECO:0000313" key="16">
    <source>
        <dbReference type="Proteomes" id="UP000002630"/>
    </source>
</evidence>
<comment type="similarity">
    <text evidence="3 12">Belongs to the NadC/ModD family.</text>
</comment>
<organism evidence="15 16">
    <name type="scientific">Ectocarpus siliculosus</name>
    <name type="common">Brown alga</name>
    <name type="synonym">Conferva siliculosa</name>
    <dbReference type="NCBI Taxonomy" id="2880"/>
    <lineage>
        <taxon>Eukaryota</taxon>
        <taxon>Sar</taxon>
        <taxon>Stramenopiles</taxon>
        <taxon>Ochrophyta</taxon>
        <taxon>PX clade</taxon>
        <taxon>Phaeophyceae</taxon>
        <taxon>Ectocarpales</taxon>
        <taxon>Ectocarpaceae</taxon>
        <taxon>Ectocarpus</taxon>
    </lineage>
</organism>
<accession>D7FR60</accession>
<dbReference type="Pfam" id="PF01729">
    <property type="entry name" value="QRPTase_C"/>
    <property type="match status" value="1"/>
</dbReference>
<evidence type="ECO:0000256" key="10">
    <source>
        <dbReference type="ARBA" id="ARBA00033102"/>
    </source>
</evidence>
<dbReference type="InterPro" id="IPR037128">
    <property type="entry name" value="Quinolinate_PRibosylTase_N_sf"/>
</dbReference>
<dbReference type="SUPFAM" id="SSF54675">
    <property type="entry name" value="Nicotinate/Quinolinate PRTase N-terminal domain-like"/>
    <property type="match status" value="1"/>
</dbReference>
<sequence length="292" mass="31659">MEPDYEDLLPRNWEKLVQTWLDEDIPGFDVGGYVVGSKEETAILYGKTDGVLAGRPFFDRVFTLLGCKVDWLMSDGAQINTSSSDTGKVVVAKVTGSCRHILQGERTALNVISRCSGVATATFEAVQQAKAKGWKGYVAGTRKTTPGFRLVEKYALVVGGGATHRYDLSQMVMLKDNHIASAGGITRAVEVARRAAGFSMKIEVETSNYGQAAEAARAGADIIMLDNFEPEELKSVSRRLKGEFPHVILEASGGITAETFHLFLEDSVDVISQGALTHGYNCLDFSLKIVAQ</sequence>
<dbReference type="GO" id="GO:0034213">
    <property type="term" value="P:quinolinate catabolic process"/>
    <property type="evidence" value="ECO:0007669"/>
    <property type="project" value="TreeGrafter"/>
</dbReference>
<keyword evidence="9 12" id="KW-0808">Transferase</keyword>
<evidence type="ECO:0000256" key="9">
    <source>
        <dbReference type="ARBA" id="ARBA00022679"/>
    </source>
</evidence>
<evidence type="ECO:0000259" key="13">
    <source>
        <dbReference type="Pfam" id="PF01729"/>
    </source>
</evidence>
<dbReference type="eggNOG" id="KOG3008">
    <property type="taxonomic scope" value="Eukaryota"/>
</dbReference>
<dbReference type="InterPro" id="IPR027277">
    <property type="entry name" value="NadC/ModD"/>
</dbReference>
<dbReference type="InterPro" id="IPR002638">
    <property type="entry name" value="Quinolinate_PRibosylTrfase_C"/>
</dbReference>
<comment type="pathway">
    <text evidence="2 12">Cofactor biosynthesis; NAD(+) biosynthesis; nicotinate D-ribonucleotide from quinolinate: step 1/1.</text>
</comment>
<evidence type="ECO:0000256" key="2">
    <source>
        <dbReference type="ARBA" id="ARBA00004893"/>
    </source>
</evidence>
<evidence type="ECO:0000256" key="8">
    <source>
        <dbReference type="ARBA" id="ARBA00022676"/>
    </source>
</evidence>
<evidence type="ECO:0000256" key="4">
    <source>
        <dbReference type="ARBA" id="ARBA00011218"/>
    </source>
</evidence>
<keyword evidence="8 12" id="KW-0328">Glycosyltransferase</keyword>
<dbReference type="PANTHER" id="PTHR32179">
    <property type="entry name" value="NICOTINATE-NUCLEOTIDE PYROPHOSPHORYLASE [CARBOXYLATING]"/>
    <property type="match status" value="1"/>
</dbReference>
<protein>
    <recommendedName>
        <fullName evidence="6 12">Nicotinate-nucleotide pyrophosphorylase [carboxylating]</fullName>
        <ecNumber evidence="5 12">2.4.2.19</ecNumber>
    </recommendedName>
    <alternativeName>
        <fullName evidence="10 12">Quinolinate phosphoribosyltransferase [decarboxylating]</fullName>
    </alternativeName>
</protein>
<keyword evidence="7 12" id="KW-0662">Pyridine nucleotide biosynthesis</keyword>
<dbReference type="Proteomes" id="UP000002630">
    <property type="component" value="Linkage Group LG14"/>
</dbReference>
<dbReference type="GO" id="GO:0004514">
    <property type="term" value="F:nicotinate-nucleotide diphosphorylase (carboxylating) activity"/>
    <property type="evidence" value="ECO:0007669"/>
    <property type="project" value="UniProtKB-EC"/>
</dbReference>
<evidence type="ECO:0000256" key="11">
    <source>
        <dbReference type="ARBA" id="ARBA00047445"/>
    </source>
</evidence>
<comment type="catalytic activity">
    <reaction evidence="11 12">
        <text>nicotinate beta-D-ribonucleotide + CO2 + diphosphate = quinolinate + 5-phospho-alpha-D-ribose 1-diphosphate + 2 H(+)</text>
        <dbReference type="Rhea" id="RHEA:12733"/>
        <dbReference type="ChEBI" id="CHEBI:15378"/>
        <dbReference type="ChEBI" id="CHEBI:16526"/>
        <dbReference type="ChEBI" id="CHEBI:29959"/>
        <dbReference type="ChEBI" id="CHEBI:33019"/>
        <dbReference type="ChEBI" id="CHEBI:57502"/>
        <dbReference type="ChEBI" id="CHEBI:58017"/>
        <dbReference type="EC" id="2.4.2.19"/>
    </reaction>
</comment>
<evidence type="ECO:0000256" key="12">
    <source>
        <dbReference type="PIRNR" id="PIRNR006250"/>
    </source>
</evidence>
<feature type="domain" description="Quinolinate phosphoribosyl transferase C-terminal" evidence="13">
    <location>
        <begin position="118"/>
        <end position="288"/>
    </location>
</feature>
<feature type="domain" description="Quinolinate phosphoribosyl transferase N-terminal" evidence="14">
    <location>
        <begin position="37"/>
        <end position="116"/>
    </location>
</feature>